<dbReference type="InterPro" id="IPR050557">
    <property type="entry name" value="RTX_toxin/Mannuronan_C5-epim"/>
</dbReference>
<dbReference type="Gene3D" id="2.170.16.10">
    <property type="entry name" value="Hedgehog/Intein (Hint) domain"/>
    <property type="match status" value="1"/>
</dbReference>
<dbReference type="InterPro" id="IPR036844">
    <property type="entry name" value="Hint_dom_sf"/>
</dbReference>
<dbReference type="PRINTS" id="PR00313">
    <property type="entry name" value="CABNDNGRPT"/>
</dbReference>
<keyword evidence="2" id="KW-0964">Secreted</keyword>
<dbReference type="eggNOG" id="COG2931">
    <property type="taxonomic scope" value="Bacteria"/>
</dbReference>
<dbReference type="SMART" id="SM00306">
    <property type="entry name" value="HintN"/>
    <property type="match status" value="1"/>
</dbReference>
<dbReference type="Pfam" id="PF00353">
    <property type="entry name" value="HemolysinCabind"/>
    <property type="match status" value="2"/>
</dbReference>
<proteinExistence type="predicted"/>
<accession>A0A073IFR2</accession>
<dbReference type="InterPro" id="IPR011049">
    <property type="entry name" value="Serralysin-like_metalloprot_C"/>
</dbReference>
<dbReference type="InterPro" id="IPR006141">
    <property type="entry name" value="Intein_N"/>
</dbReference>
<evidence type="ECO:0000313" key="4">
    <source>
        <dbReference type="EMBL" id="KEJ88341.1"/>
    </source>
</evidence>
<dbReference type="PROSITE" id="PS00330">
    <property type="entry name" value="HEMOLYSIN_CALCIUM"/>
    <property type="match status" value="3"/>
</dbReference>
<dbReference type="STRING" id="1300350.Z948_3547"/>
<dbReference type="InterPro" id="IPR003587">
    <property type="entry name" value="Hint_dom_N"/>
</dbReference>
<comment type="subcellular location">
    <subcellularLocation>
        <location evidence="1">Secreted</location>
    </subcellularLocation>
</comment>
<feature type="domain" description="Hint" evidence="3">
    <location>
        <begin position="170"/>
        <end position="286"/>
    </location>
</feature>
<name>A0A073IFR2_9RHOB</name>
<dbReference type="SUPFAM" id="SSF51120">
    <property type="entry name" value="beta-Roll"/>
    <property type="match status" value="1"/>
</dbReference>
<dbReference type="Pfam" id="PF13403">
    <property type="entry name" value="Hint_2"/>
    <property type="match status" value="1"/>
</dbReference>
<dbReference type="GO" id="GO:0016539">
    <property type="term" value="P:intein-mediated protein splicing"/>
    <property type="evidence" value="ECO:0007669"/>
    <property type="project" value="InterPro"/>
</dbReference>
<dbReference type="PANTHER" id="PTHR38340">
    <property type="entry name" value="S-LAYER PROTEIN"/>
    <property type="match status" value="1"/>
</dbReference>
<evidence type="ECO:0000256" key="1">
    <source>
        <dbReference type="ARBA" id="ARBA00004613"/>
    </source>
</evidence>
<dbReference type="InterPro" id="IPR028992">
    <property type="entry name" value="Hedgehog/Intein_dom"/>
</dbReference>
<protein>
    <recommendedName>
        <fullName evidence="3">Hint domain-containing protein</fullName>
    </recommendedName>
</protein>
<keyword evidence="5" id="KW-1185">Reference proteome</keyword>
<dbReference type="Proteomes" id="UP000027734">
    <property type="component" value="Unassembled WGS sequence"/>
</dbReference>
<evidence type="ECO:0000313" key="5">
    <source>
        <dbReference type="Proteomes" id="UP000027734"/>
    </source>
</evidence>
<organism evidence="4 5">
    <name type="scientific">Sulfitobacter donghicola DSW-25 = KCTC 12864 = JCM 14565</name>
    <dbReference type="NCBI Taxonomy" id="1300350"/>
    <lineage>
        <taxon>Bacteria</taxon>
        <taxon>Pseudomonadati</taxon>
        <taxon>Pseudomonadota</taxon>
        <taxon>Alphaproteobacteria</taxon>
        <taxon>Rhodobacterales</taxon>
        <taxon>Roseobacteraceae</taxon>
        <taxon>Sulfitobacter</taxon>
    </lineage>
</organism>
<gene>
    <name evidence="4" type="ORF">DSW25_14665</name>
</gene>
<comment type="caution">
    <text evidence="4">The sequence shown here is derived from an EMBL/GenBank/DDBJ whole genome shotgun (WGS) entry which is preliminary data.</text>
</comment>
<dbReference type="PANTHER" id="PTHR38340:SF1">
    <property type="entry name" value="S-LAYER PROTEIN"/>
    <property type="match status" value="1"/>
</dbReference>
<dbReference type="EMBL" id="JAMC01000006">
    <property type="protein sequence ID" value="KEJ88341.1"/>
    <property type="molecule type" value="Genomic_DNA"/>
</dbReference>
<dbReference type="SUPFAM" id="SSF51294">
    <property type="entry name" value="Hedgehog/intein (Hint) domain"/>
    <property type="match status" value="1"/>
</dbReference>
<evidence type="ECO:0000259" key="3">
    <source>
        <dbReference type="SMART" id="SM00306"/>
    </source>
</evidence>
<dbReference type="InterPro" id="IPR001343">
    <property type="entry name" value="Hemolysn_Ca-bd"/>
</dbReference>
<dbReference type="Gene3D" id="2.150.10.10">
    <property type="entry name" value="Serralysin-like metalloprotease, C-terminal"/>
    <property type="match status" value="2"/>
</dbReference>
<reference evidence="4 5" key="1">
    <citation type="submission" date="2014-01" db="EMBL/GenBank/DDBJ databases">
        <title>Sulfitobacter donghicola JCM 14565 Genome Sequencing.</title>
        <authorList>
            <person name="Lai Q."/>
            <person name="Hong Z."/>
        </authorList>
    </citation>
    <scope>NUCLEOTIDE SEQUENCE [LARGE SCALE GENOMIC DNA]</scope>
    <source>
        <strain evidence="4 5">JCM 14565</strain>
    </source>
</reference>
<dbReference type="GO" id="GO:0005509">
    <property type="term" value="F:calcium ion binding"/>
    <property type="evidence" value="ECO:0007669"/>
    <property type="project" value="InterPro"/>
</dbReference>
<dbReference type="PROSITE" id="PS50817">
    <property type="entry name" value="INTEIN_N_TER"/>
    <property type="match status" value="1"/>
</dbReference>
<dbReference type="InterPro" id="IPR018511">
    <property type="entry name" value="Hemolysin-typ_Ca-bd_CS"/>
</dbReference>
<dbReference type="GO" id="GO:0005576">
    <property type="term" value="C:extracellular region"/>
    <property type="evidence" value="ECO:0007669"/>
    <property type="project" value="UniProtKB-SubCell"/>
</dbReference>
<evidence type="ECO:0000256" key="2">
    <source>
        <dbReference type="ARBA" id="ARBA00022525"/>
    </source>
</evidence>
<dbReference type="AlphaFoldDB" id="A0A073IFR2"/>
<sequence length="365" mass="38151">MHGTDQPDSITGTKEADLIISAEGDDTISGGAGNDDLLAGAGNDFVFGGEGNDIILGEDGVDDLFGGEGDDNISGGAGGDLINGGAGADLLDGGAGSDIIYNVNPGDFVNGGEGGEGDFDRLDLSGSAPDGGSFVVEYDDENPENGTVRYFDAEGNNAGTIDFKNIEKVVPCFTPGTRIATPRGEVAIEDLTVGDRVITRDNGLQVIRWVGTRTLSADELGSALHLCPVKISQGALGNDLPERDLMVSPNHRILVANDKSALYFEESEVLVAAKHLTGLPGVSVVEGAETTYIHLMFDQHEVILSDGAWSESFQPGVQSLAGVGNAQRLELLEIFPHLKTHSGVESYSSARRSLKAHEAALLVRQ</sequence>